<dbReference type="NCBIfam" id="NF003089">
    <property type="entry name" value="PRK04016.1"/>
    <property type="match status" value="1"/>
</dbReference>
<gene>
    <name evidence="5" type="ORF">S01H1_25801</name>
</gene>
<dbReference type="PANTHER" id="PTHR23431">
    <property type="entry name" value="DNA-DIRECTED RNA POLYMERASES I, II, AND III SUBUNIT RPABC5 FAMILY MEMBER"/>
    <property type="match status" value="1"/>
</dbReference>
<dbReference type="HAMAP" id="MF_00250">
    <property type="entry name" value="RNApol_arch_Rpo10"/>
    <property type="match status" value="1"/>
</dbReference>
<dbReference type="GO" id="GO:0006351">
    <property type="term" value="P:DNA-templated transcription"/>
    <property type="evidence" value="ECO:0007669"/>
    <property type="project" value="InterPro"/>
</dbReference>
<dbReference type="InterPro" id="IPR023580">
    <property type="entry name" value="RNA_pol_su_RPB10"/>
</dbReference>
<evidence type="ECO:0008006" key="6">
    <source>
        <dbReference type="Google" id="ProtNLM"/>
    </source>
</evidence>
<proteinExistence type="inferred from homology"/>
<keyword evidence="3" id="KW-0862">Zinc</keyword>
<protein>
    <recommendedName>
        <fullName evidence="6">DNA-directed RNA polymerase</fullName>
    </recommendedName>
</protein>
<dbReference type="GO" id="GO:0000428">
    <property type="term" value="C:DNA-directed RNA polymerase complex"/>
    <property type="evidence" value="ECO:0007669"/>
    <property type="project" value="UniProtKB-KW"/>
</dbReference>
<keyword evidence="1" id="KW-0240">DNA-directed RNA polymerase</keyword>
<evidence type="ECO:0000256" key="4">
    <source>
        <dbReference type="ARBA" id="ARBA00023163"/>
    </source>
</evidence>
<dbReference type="Pfam" id="PF01194">
    <property type="entry name" value="RNA_pol_N"/>
    <property type="match status" value="1"/>
</dbReference>
<evidence type="ECO:0000313" key="5">
    <source>
        <dbReference type="EMBL" id="GAF92383.1"/>
    </source>
</evidence>
<keyword evidence="4" id="KW-0804">Transcription</keyword>
<dbReference type="EMBL" id="BARS01015610">
    <property type="protein sequence ID" value="GAF92383.1"/>
    <property type="molecule type" value="Genomic_DNA"/>
</dbReference>
<comment type="caution">
    <text evidence="5">The sequence shown here is derived from an EMBL/GenBank/DDBJ whole genome shotgun (WGS) entry which is preliminary data.</text>
</comment>
<sequence length="70" mass="7907">MGDAKMMIPIRCLSCGKPIGHLWENFKQRVAGGEERKKVLDELGLERYCCRAVFLGHVDLIDVAAQFKKS</sequence>
<dbReference type="GO" id="GO:0003899">
    <property type="term" value="F:DNA-directed RNA polymerase activity"/>
    <property type="evidence" value="ECO:0007669"/>
    <property type="project" value="InterPro"/>
</dbReference>
<evidence type="ECO:0000256" key="3">
    <source>
        <dbReference type="ARBA" id="ARBA00022833"/>
    </source>
</evidence>
<evidence type="ECO:0000256" key="1">
    <source>
        <dbReference type="ARBA" id="ARBA00022478"/>
    </source>
</evidence>
<dbReference type="AlphaFoldDB" id="X0TFM9"/>
<dbReference type="Gene3D" id="1.10.10.60">
    <property type="entry name" value="Homeodomain-like"/>
    <property type="match status" value="1"/>
</dbReference>
<dbReference type="SUPFAM" id="SSF46924">
    <property type="entry name" value="RNA polymerase subunit RPB10"/>
    <property type="match status" value="1"/>
</dbReference>
<keyword evidence="2" id="KW-0479">Metal-binding</keyword>
<evidence type="ECO:0000256" key="2">
    <source>
        <dbReference type="ARBA" id="ARBA00022723"/>
    </source>
</evidence>
<dbReference type="InterPro" id="IPR000268">
    <property type="entry name" value="RPABC5/Rpb10"/>
</dbReference>
<dbReference type="GO" id="GO:0003677">
    <property type="term" value="F:DNA binding"/>
    <property type="evidence" value="ECO:0007669"/>
    <property type="project" value="InterPro"/>
</dbReference>
<dbReference type="GO" id="GO:0008270">
    <property type="term" value="F:zinc ion binding"/>
    <property type="evidence" value="ECO:0007669"/>
    <property type="project" value="InterPro"/>
</dbReference>
<dbReference type="PROSITE" id="PS01112">
    <property type="entry name" value="RNA_POL_N_8KD"/>
    <property type="match status" value="1"/>
</dbReference>
<name>X0TFM9_9ZZZZ</name>
<dbReference type="InterPro" id="IPR020789">
    <property type="entry name" value="RNA_pol_suN_Zn-BS"/>
</dbReference>
<dbReference type="PIRSF" id="PIRSF005653">
    <property type="entry name" value="RNA_pol_N/8_sub"/>
    <property type="match status" value="1"/>
</dbReference>
<dbReference type="PANTHER" id="PTHR23431:SF3">
    <property type="entry name" value="DNA-DIRECTED RNA POLYMERASES I, II, AND III SUBUNIT RPABC5"/>
    <property type="match status" value="1"/>
</dbReference>
<reference evidence="5" key="1">
    <citation type="journal article" date="2014" name="Front. Microbiol.">
        <title>High frequency of phylogenetically diverse reductive dehalogenase-homologous genes in deep subseafloor sedimentary metagenomes.</title>
        <authorList>
            <person name="Kawai M."/>
            <person name="Futagami T."/>
            <person name="Toyoda A."/>
            <person name="Takaki Y."/>
            <person name="Nishi S."/>
            <person name="Hori S."/>
            <person name="Arai W."/>
            <person name="Tsubouchi T."/>
            <person name="Morono Y."/>
            <person name="Uchiyama I."/>
            <person name="Ito T."/>
            <person name="Fujiyama A."/>
            <person name="Inagaki F."/>
            <person name="Takami H."/>
        </authorList>
    </citation>
    <scope>NUCLEOTIDE SEQUENCE</scope>
    <source>
        <strain evidence="5">Expedition CK06-06</strain>
    </source>
</reference>
<accession>X0TFM9</accession>
<organism evidence="5">
    <name type="scientific">marine sediment metagenome</name>
    <dbReference type="NCBI Taxonomy" id="412755"/>
    <lineage>
        <taxon>unclassified sequences</taxon>
        <taxon>metagenomes</taxon>
        <taxon>ecological metagenomes</taxon>
    </lineage>
</organism>